<evidence type="ECO:0000313" key="2">
    <source>
        <dbReference type="Proteomes" id="UP001597110"/>
    </source>
</evidence>
<accession>A0ABW2YGU7</accession>
<dbReference type="RefSeq" id="WP_386825252.1">
    <property type="nucleotide sequence ID" value="NZ_JBHTIF010000003.1"/>
</dbReference>
<sequence>MAMTVRAQAGDTVDAVCWRHVGRTMGITEAVFDANPGLAAVGVQLPAGHPILIPDTVATVRTESRTIKLWD</sequence>
<organism evidence="1 2">
    <name type="scientific">Lysobacter brunescens</name>
    <dbReference type="NCBI Taxonomy" id="262323"/>
    <lineage>
        <taxon>Bacteria</taxon>
        <taxon>Pseudomonadati</taxon>
        <taxon>Pseudomonadota</taxon>
        <taxon>Gammaproteobacteria</taxon>
        <taxon>Lysobacterales</taxon>
        <taxon>Lysobacteraceae</taxon>
        <taxon>Lysobacter</taxon>
    </lineage>
</organism>
<dbReference type="Proteomes" id="UP001597110">
    <property type="component" value="Unassembled WGS sequence"/>
</dbReference>
<evidence type="ECO:0000313" key="1">
    <source>
        <dbReference type="EMBL" id="MFD0726957.1"/>
    </source>
</evidence>
<proteinExistence type="predicted"/>
<name>A0ABW2YGU7_9GAMM</name>
<protein>
    <submittedName>
        <fullName evidence="1">Tail protein X</fullName>
    </submittedName>
</protein>
<dbReference type="Pfam" id="PF05489">
    <property type="entry name" value="Phage_tail_X"/>
    <property type="match status" value="1"/>
</dbReference>
<comment type="caution">
    <text evidence="1">The sequence shown here is derived from an EMBL/GenBank/DDBJ whole genome shotgun (WGS) entry which is preliminary data.</text>
</comment>
<dbReference type="InterPro" id="IPR008861">
    <property type="entry name" value="GpX-like"/>
</dbReference>
<keyword evidence="2" id="KW-1185">Reference proteome</keyword>
<gene>
    <name evidence="1" type="ORF">ACFQ0E_15270</name>
</gene>
<reference evidence="2" key="1">
    <citation type="journal article" date="2019" name="Int. J. Syst. Evol. Microbiol.">
        <title>The Global Catalogue of Microorganisms (GCM) 10K type strain sequencing project: providing services to taxonomists for standard genome sequencing and annotation.</title>
        <authorList>
            <consortium name="The Broad Institute Genomics Platform"/>
            <consortium name="The Broad Institute Genome Sequencing Center for Infectious Disease"/>
            <person name="Wu L."/>
            <person name="Ma J."/>
        </authorList>
    </citation>
    <scope>NUCLEOTIDE SEQUENCE [LARGE SCALE GENOMIC DNA]</scope>
    <source>
        <strain evidence="2">CCUG 55585</strain>
    </source>
</reference>
<dbReference type="EMBL" id="JBHTIF010000003">
    <property type="protein sequence ID" value="MFD0726957.1"/>
    <property type="molecule type" value="Genomic_DNA"/>
</dbReference>